<dbReference type="Gene3D" id="3.30.565.10">
    <property type="entry name" value="Histidine kinase-like ATPase, C-terminal domain"/>
    <property type="match status" value="1"/>
</dbReference>
<dbReference type="PANTHER" id="PTHR35526:SF6">
    <property type="entry name" value="SLR1861 PROTEIN"/>
    <property type="match status" value="1"/>
</dbReference>
<accession>A0A1G7B6Q2</accession>
<name>A0A1G7B6Q2_9PROT</name>
<dbReference type="GO" id="GO:0004674">
    <property type="term" value="F:protein serine/threonine kinase activity"/>
    <property type="evidence" value="ECO:0007669"/>
    <property type="project" value="UniProtKB-KW"/>
</dbReference>
<keyword evidence="1" id="KW-0723">Serine/threonine-protein kinase</keyword>
<organism evidence="3 4">
    <name type="scientific">Rhodospira trueperi</name>
    <dbReference type="NCBI Taxonomy" id="69960"/>
    <lineage>
        <taxon>Bacteria</taxon>
        <taxon>Pseudomonadati</taxon>
        <taxon>Pseudomonadota</taxon>
        <taxon>Alphaproteobacteria</taxon>
        <taxon>Rhodospirillales</taxon>
        <taxon>Rhodospirillaceae</taxon>
        <taxon>Rhodospira</taxon>
    </lineage>
</organism>
<dbReference type="OrthoDB" id="9792240at2"/>
<gene>
    <name evidence="3" type="ORF">SAMN05421720_104233</name>
</gene>
<dbReference type="AlphaFoldDB" id="A0A1G7B6Q2"/>
<dbReference type="SUPFAM" id="SSF55874">
    <property type="entry name" value="ATPase domain of HSP90 chaperone/DNA topoisomerase II/histidine kinase"/>
    <property type="match status" value="1"/>
</dbReference>
<dbReference type="PANTHER" id="PTHR35526">
    <property type="entry name" value="ANTI-SIGMA-F FACTOR RSBW-RELATED"/>
    <property type="match status" value="1"/>
</dbReference>
<protein>
    <submittedName>
        <fullName evidence="3">Serine/threonine-protein kinase RsbW</fullName>
    </submittedName>
</protein>
<dbReference type="InterPro" id="IPR050267">
    <property type="entry name" value="Anti-sigma-factor_SerPK"/>
</dbReference>
<evidence type="ECO:0000259" key="2">
    <source>
        <dbReference type="Pfam" id="PF13581"/>
    </source>
</evidence>
<dbReference type="Pfam" id="PF13581">
    <property type="entry name" value="HATPase_c_2"/>
    <property type="match status" value="1"/>
</dbReference>
<evidence type="ECO:0000256" key="1">
    <source>
        <dbReference type="ARBA" id="ARBA00022527"/>
    </source>
</evidence>
<keyword evidence="4" id="KW-1185">Reference proteome</keyword>
<reference evidence="3 4" key="1">
    <citation type="submission" date="2016-10" db="EMBL/GenBank/DDBJ databases">
        <authorList>
            <person name="de Groot N.N."/>
        </authorList>
    </citation>
    <scope>NUCLEOTIDE SEQUENCE [LARGE SCALE GENOMIC DNA]</scope>
    <source>
        <strain evidence="3 4">ATCC 700224</strain>
    </source>
</reference>
<dbReference type="RefSeq" id="WP_092784707.1">
    <property type="nucleotide sequence ID" value="NZ_FNAP01000004.1"/>
</dbReference>
<evidence type="ECO:0000313" key="4">
    <source>
        <dbReference type="Proteomes" id="UP000199412"/>
    </source>
</evidence>
<dbReference type="InterPro" id="IPR036890">
    <property type="entry name" value="HATPase_C_sf"/>
</dbReference>
<sequence length="154" mass="16865">MSDAAPDHQSGAAPEDSPGKTWTVPACLDCLSAVFQEVEDYASSQGCPHDLILKLLLTVDEIVSNIILHGYQDEPDPTLRIKAEIGNGRAVLEFLDQARAYDPISCPAPDNLDQAPEHRPPGGLGLHLVKELSDEAHYRRENGWNRLSVIFTLP</sequence>
<dbReference type="STRING" id="69960.SAMN05421720_104233"/>
<keyword evidence="3" id="KW-0808">Transferase</keyword>
<dbReference type="Proteomes" id="UP000199412">
    <property type="component" value="Unassembled WGS sequence"/>
</dbReference>
<keyword evidence="3" id="KW-0418">Kinase</keyword>
<evidence type="ECO:0000313" key="3">
    <source>
        <dbReference type="EMBL" id="SDE21976.1"/>
    </source>
</evidence>
<dbReference type="EMBL" id="FNAP01000004">
    <property type="protein sequence ID" value="SDE21976.1"/>
    <property type="molecule type" value="Genomic_DNA"/>
</dbReference>
<feature type="domain" description="Histidine kinase/HSP90-like ATPase" evidence="2">
    <location>
        <begin position="25"/>
        <end position="150"/>
    </location>
</feature>
<proteinExistence type="predicted"/>
<dbReference type="InterPro" id="IPR003594">
    <property type="entry name" value="HATPase_dom"/>
</dbReference>
<dbReference type="CDD" id="cd16936">
    <property type="entry name" value="HATPase_RsbW-like"/>
    <property type="match status" value="1"/>
</dbReference>